<name>A0A5J5F619_9PEZI</name>
<feature type="compositionally biased region" description="Basic and acidic residues" evidence="1">
    <location>
        <begin position="140"/>
        <end position="152"/>
    </location>
</feature>
<sequence>MLARHPSTRGNDETEREPSRLPRDRRDISRAHHSHETETLRENSRLMCNTAPKDSRPPASGLGTRETAQTNPVTSCASTCRGNCSHRISHPPAGLFDCQSRLQQQTELQQGANVAASLPVVDSIALFAHSSAGPSVATKRRNDDVAETERRGPSKRCKVEGLTNDATVDPAPTPGTGGGFCNADDLLAPVKLEPRGDSAHIHDHEDVFARMTQAFATDSIGGATAYITSLSALGKFDLKHQSRPPIRALYQVRRIIDVEEQA</sequence>
<dbReference type="InParanoid" id="A0A5J5F619"/>
<evidence type="ECO:0000313" key="3">
    <source>
        <dbReference type="Proteomes" id="UP000326924"/>
    </source>
</evidence>
<protein>
    <submittedName>
        <fullName evidence="2">Uncharacterized protein</fullName>
    </submittedName>
</protein>
<dbReference type="EMBL" id="VXIS01000027">
    <property type="protein sequence ID" value="KAA8912152.1"/>
    <property type="molecule type" value="Genomic_DNA"/>
</dbReference>
<gene>
    <name evidence="2" type="ORF">FN846DRAFT_996951</name>
</gene>
<feature type="region of interest" description="Disordered" evidence="1">
    <location>
        <begin position="1"/>
        <end position="80"/>
    </location>
</feature>
<accession>A0A5J5F619</accession>
<dbReference type="AlphaFoldDB" id="A0A5J5F619"/>
<reference evidence="2 3" key="1">
    <citation type="submission" date="2019-09" db="EMBL/GenBank/DDBJ databases">
        <title>Draft genome of the ectomycorrhizal ascomycete Sphaerosporella brunnea.</title>
        <authorList>
            <consortium name="DOE Joint Genome Institute"/>
            <person name="Benucci G.M."/>
            <person name="Marozzi G."/>
            <person name="Antonielli L."/>
            <person name="Sanchez S."/>
            <person name="Marco P."/>
            <person name="Wang X."/>
            <person name="Falini L.B."/>
            <person name="Barry K."/>
            <person name="Haridas S."/>
            <person name="Lipzen A."/>
            <person name="Labutti K."/>
            <person name="Grigoriev I.V."/>
            <person name="Murat C."/>
            <person name="Martin F."/>
            <person name="Albertini E."/>
            <person name="Donnini D."/>
            <person name="Bonito G."/>
        </authorList>
    </citation>
    <scope>NUCLEOTIDE SEQUENCE [LARGE SCALE GENOMIC DNA]</scope>
    <source>
        <strain evidence="2 3">Sb_GMNB300</strain>
    </source>
</reference>
<feature type="compositionally biased region" description="Polar residues" evidence="1">
    <location>
        <begin position="66"/>
        <end position="80"/>
    </location>
</feature>
<feature type="compositionally biased region" description="Basic and acidic residues" evidence="1">
    <location>
        <begin position="10"/>
        <end position="44"/>
    </location>
</feature>
<organism evidence="2 3">
    <name type="scientific">Sphaerosporella brunnea</name>
    <dbReference type="NCBI Taxonomy" id="1250544"/>
    <lineage>
        <taxon>Eukaryota</taxon>
        <taxon>Fungi</taxon>
        <taxon>Dikarya</taxon>
        <taxon>Ascomycota</taxon>
        <taxon>Pezizomycotina</taxon>
        <taxon>Pezizomycetes</taxon>
        <taxon>Pezizales</taxon>
        <taxon>Pyronemataceae</taxon>
        <taxon>Sphaerosporella</taxon>
    </lineage>
</organism>
<evidence type="ECO:0000256" key="1">
    <source>
        <dbReference type="SAM" id="MobiDB-lite"/>
    </source>
</evidence>
<comment type="caution">
    <text evidence="2">The sequence shown here is derived from an EMBL/GenBank/DDBJ whole genome shotgun (WGS) entry which is preliminary data.</text>
</comment>
<evidence type="ECO:0000313" key="2">
    <source>
        <dbReference type="EMBL" id="KAA8912152.1"/>
    </source>
</evidence>
<keyword evidence="3" id="KW-1185">Reference proteome</keyword>
<proteinExistence type="predicted"/>
<dbReference type="Proteomes" id="UP000326924">
    <property type="component" value="Unassembled WGS sequence"/>
</dbReference>
<feature type="region of interest" description="Disordered" evidence="1">
    <location>
        <begin position="132"/>
        <end position="154"/>
    </location>
</feature>